<sequence length="471" mass="51503">MKVDYLVAEIGSTTTLVTAFNVCYDAMGEIMVDIPFQGSSCTTVTDGDVTIGLKNAVKDIENQVHQSITWEKMLATSSAAGGLRITVHGLMEHMTVKAAREAALGAGGIIKMVTAGKMRKSDLKRIYDINPNMIMIAGGTDYGERETALYNAELISAEKFSIPIVYCGNIENREEISEIFDGQEIYLIDNVYPSVDILNVEPARKIIQEAFEKNIVKAPGMSKIKEMVNGSIMPTPGAVMESSKVLYDIIGDLVVLDVGGATTDVHSVTEGSSVVLDMLINPEPKAKRTVEGDLGVFINSKNVIDLLDDRDLGEFSTEYIREHIKPIPKDKEDVFASILLTKKAISVAVDRHVGFIKRKYDGDSGFVAYGKDLSEVKYIIGTGGALTRLPGEEDLLLKIRYLKDEVTMLPKKGAKVLIDKNYIMACAGVLSRENKEVAKALLIQSLGITKDMEINDDMIELNLTNNTILSC</sequence>
<comment type="caution">
    <text evidence="1">The sequence shown here is derived from an EMBL/GenBank/DDBJ whole genome shotgun (WGS) entry which is preliminary data.</text>
</comment>
<dbReference type="NCBIfam" id="NF040744">
    <property type="entry name" value="ornith_Or-4"/>
    <property type="match status" value="1"/>
</dbReference>
<reference evidence="1 2" key="1">
    <citation type="submission" date="2021-06" db="EMBL/GenBank/DDBJ databases">
        <title>Clostridia strains as spoilage organisms.</title>
        <authorList>
            <person name="Wambui J."/>
            <person name="Stephan R."/>
            <person name="Stevens M.J.A."/>
        </authorList>
    </citation>
    <scope>NUCLEOTIDE SEQUENCE [LARGE SCALE GENOMIC DNA]</scope>
    <source>
        <strain evidence="1 2">DSM 14204</strain>
    </source>
</reference>
<dbReference type="Pfam" id="PF13941">
    <property type="entry name" value="MutL"/>
    <property type="match status" value="1"/>
</dbReference>
<protein>
    <submittedName>
        <fullName evidence="1">Glutamate mutase L</fullName>
    </submittedName>
</protein>
<dbReference type="EMBL" id="JAHLDV010000012">
    <property type="protein sequence ID" value="MBU3159669.1"/>
    <property type="molecule type" value="Genomic_DNA"/>
</dbReference>
<keyword evidence="2" id="KW-1185">Reference proteome</keyword>
<dbReference type="RefSeq" id="WP_216147600.1">
    <property type="nucleotide sequence ID" value="NZ_JAHLDV010000012.1"/>
</dbReference>
<dbReference type="Proteomes" id="UP000776252">
    <property type="component" value="Unassembled WGS sequence"/>
</dbReference>
<evidence type="ECO:0000313" key="2">
    <source>
        <dbReference type="Proteomes" id="UP000776252"/>
    </source>
</evidence>
<gene>
    <name evidence="1" type="ORF">KPL37_07890</name>
</gene>
<name>A0ABS6BUK2_9CLOT</name>
<dbReference type="InterPro" id="IPR006230">
    <property type="entry name" value="MutL"/>
</dbReference>
<dbReference type="NCBIfam" id="TIGR01319">
    <property type="entry name" value="glmL_fam"/>
    <property type="match status" value="1"/>
</dbReference>
<accession>A0ABS6BUK2</accession>
<organism evidence="1 2">
    <name type="scientific">Clostridium frigoris</name>
    <dbReference type="NCBI Taxonomy" id="205327"/>
    <lineage>
        <taxon>Bacteria</taxon>
        <taxon>Bacillati</taxon>
        <taxon>Bacillota</taxon>
        <taxon>Clostridia</taxon>
        <taxon>Eubacteriales</taxon>
        <taxon>Clostridiaceae</taxon>
        <taxon>Clostridium</taxon>
    </lineage>
</organism>
<proteinExistence type="predicted"/>
<dbReference type="PIRSF" id="PIRSF004729">
    <property type="entry name" value="MutL"/>
    <property type="match status" value="1"/>
</dbReference>
<evidence type="ECO:0000313" key="1">
    <source>
        <dbReference type="EMBL" id="MBU3159669.1"/>
    </source>
</evidence>